<feature type="repeat" description="ANK" evidence="3">
    <location>
        <begin position="77"/>
        <end position="109"/>
    </location>
</feature>
<sequence>MDYLNHAFDYFNDWIAWYRHMAYYYIGYHAHEYRLQSASSKNKSKKFVAVRDNDIEEIQANLFNGNWQVNDIVSINNMTTMLHEAVVLDRRSIFDFLLRQGADPNVRDRNGMTPLLKAAALGREHMVIELLKCGVNPHHRDPHGFTPLQKAILHEEWKVVTILSGLGNYTKSPTTWLWPPDI</sequence>
<dbReference type="PROSITE" id="PS50297">
    <property type="entry name" value="ANK_REP_REGION"/>
    <property type="match status" value="1"/>
</dbReference>
<gene>
    <name evidence="4" type="ORF">BSTOLATCC_MIC57787</name>
</gene>
<dbReference type="SMART" id="SM00248">
    <property type="entry name" value="ANK"/>
    <property type="match status" value="3"/>
</dbReference>
<dbReference type="Gene3D" id="1.25.40.20">
    <property type="entry name" value="Ankyrin repeat-containing domain"/>
    <property type="match status" value="1"/>
</dbReference>
<organism evidence="4 5">
    <name type="scientific">Blepharisma stoltei</name>
    <dbReference type="NCBI Taxonomy" id="1481888"/>
    <lineage>
        <taxon>Eukaryota</taxon>
        <taxon>Sar</taxon>
        <taxon>Alveolata</taxon>
        <taxon>Ciliophora</taxon>
        <taxon>Postciliodesmatophora</taxon>
        <taxon>Heterotrichea</taxon>
        <taxon>Heterotrichida</taxon>
        <taxon>Blepharismidae</taxon>
        <taxon>Blepharisma</taxon>
    </lineage>
</organism>
<feature type="repeat" description="ANK" evidence="3">
    <location>
        <begin position="110"/>
        <end position="142"/>
    </location>
</feature>
<evidence type="ECO:0000256" key="2">
    <source>
        <dbReference type="ARBA" id="ARBA00023043"/>
    </source>
</evidence>
<dbReference type="InterPro" id="IPR036770">
    <property type="entry name" value="Ankyrin_rpt-contain_sf"/>
</dbReference>
<protein>
    <submittedName>
        <fullName evidence="4">Uncharacterized protein</fullName>
    </submittedName>
</protein>
<dbReference type="PANTHER" id="PTHR24171">
    <property type="entry name" value="ANKYRIN REPEAT DOMAIN-CONTAINING PROTEIN 39-RELATED"/>
    <property type="match status" value="1"/>
</dbReference>
<keyword evidence="1" id="KW-0677">Repeat</keyword>
<name>A0AAU9KG81_9CILI</name>
<dbReference type="Proteomes" id="UP001162131">
    <property type="component" value="Unassembled WGS sequence"/>
</dbReference>
<accession>A0AAU9KG81</accession>
<proteinExistence type="predicted"/>
<dbReference type="AlphaFoldDB" id="A0AAU9KG81"/>
<dbReference type="GO" id="GO:0085020">
    <property type="term" value="P:protein K6-linked ubiquitination"/>
    <property type="evidence" value="ECO:0007669"/>
    <property type="project" value="TreeGrafter"/>
</dbReference>
<keyword evidence="2 3" id="KW-0040">ANK repeat</keyword>
<dbReference type="GO" id="GO:0004842">
    <property type="term" value="F:ubiquitin-protein transferase activity"/>
    <property type="evidence" value="ECO:0007669"/>
    <property type="project" value="TreeGrafter"/>
</dbReference>
<evidence type="ECO:0000313" key="5">
    <source>
        <dbReference type="Proteomes" id="UP001162131"/>
    </source>
</evidence>
<evidence type="ECO:0000256" key="1">
    <source>
        <dbReference type="ARBA" id="ARBA00022737"/>
    </source>
</evidence>
<comment type="caution">
    <text evidence="4">The sequence shown here is derived from an EMBL/GenBank/DDBJ whole genome shotgun (WGS) entry which is preliminary data.</text>
</comment>
<dbReference type="PANTHER" id="PTHR24171:SF8">
    <property type="entry name" value="BRCA1-ASSOCIATED RING DOMAIN PROTEIN 1"/>
    <property type="match status" value="1"/>
</dbReference>
<dbReference type="InterPro" id="IPR002110">
    <property type="entry name" value="Ankyrin_rpt"/>
</dbReference>
<reference evidence="4" key="1">
    <citation type="submission" date="2021-09" db="EMBL/GenBank/DDBJ databases">
        <authorList>
            <consortium name="AG Swart"/>
            <person name="Singh M."/>
            <person name="Singh A."/>
            <person name="Seah K."/>
            <person name="Emmerich C."/>
        </authorList>
    </citation>
    <scope>NUCLEOTIDE SEQUENCE</scope>
    <source>
        <strain evidence="4">ATCC30299</strain>
    </source>
</reference>
<dbReference type="Pfam" id="PF12796">
    <property type="entry name" value="Ank_2"/>
    <property type="match status" value="1"/>
</dbReference>
<evidence type="ECO:0000313" key="4">
    <source>
        <dbReference type="EMBL" id="CAG9332966.1"/>
    </source>
</evidence>
<dbReference type="EMBL" id="CAJZBQ010000056">
    <property type="protein sequence ID" value="CAG9332966.1"/>
    <property type="molecule type" value="Genomic_DNA"/>
</dbReference>
<dbReference type="PROSITE" id="PS50088">
    <property type="entry name" value="ANK_REPEAT"/>
    <property type="match status" value="2"/>
</dbReference>
<dbReference type="SUPFAM" id="SSF48403">
    <property type="entry name" value="Ankyrin repeat"/>
    <property type="match status" value="1"/>
</dbReference>
<evidence type="ECO:0000256" key="3">
    <source>
        <dbReference type="PROSITE-ProRule" id="PRU00023"/>
    </source>
</evidence>
<keyword evidence="5" id="KW-1185">Reference proteome</keyword>